<dbReference type="PANTHER" id="PTHR47495">
    <property type="entry name" value="ALDEHYDE DEHYDROGENASE"/>
    <property type="match status" value="1"/>
</dbReference>
<dbReference type="EMBL" id="VLKK01000004">
    <property type="protein sequence ID" value="TWH95310.1"/>
    <property type="molecule type" value="Genomic_DNA"/>
</dbReference>
<feature type="domain" description="Aldehyde oxidase/xanthine dehydrogenase a/b hammerhead" evidence="2">
    <location>
        <begin position="245"/>
        <end position="329"/>
    </location>
</feature>
<dbReference type="PANTHER" id="PTHR47495:SF2">
    <property type="entry name" value="ALDEHYDE DEHYDROGENASE"/>
    <property type="match status" value="1"/>
</dbReference>
<evidence type="ECO:0000256" key="1">
    <source>
        <dbReference type="SAM" id="Phobius"/>
    </source>
</evidence>
<dbReference type="InterPro" id="IPR012368">
    <property type="entry name" value="OxRdtase_Mopterin-bd_su_IorB"/>
</dbReference>
<keyword evidence="1" id="KW-0472">Membrane</keyword>
<dbReference type="InterPro" id="IPR037165">
    <property type="entry name" value="AldOxase/xan_DH_Mopterin-bd_sf"/>
</dbReference>
<organism evidence="3 4">
    <name type="scientific">Sphingobium wenxiniae (strain DSM 21828 / CGMCC 1.7748 / JZ-1)</name>
    <dbReference type="NCBI Taxonomy" id="595605"/>
    <lineage>
        <taxon>Bacteria</taxon>
        <taxon>Pseudomonadati</taxon>
        <taxon>Pseudomonadota</taxon>
        <taxon>Alphaproteobacteria</taxon>
        <taxon>Sphingomonadales</taxon>
        <taxon>Sphingomonadaceae</taxon>
        <taxon>Sphingobium</taxon>
    </lineage>
</organism>
<dbReference type="AlphaFoldDB" id="A0A562KIV6"/>
<gene>
    <name evidence="3" type="ORF">IQ35_01566</name>
</gene>
<dbReference type="InterPro" id="IPR000674">
    <property type="entry name" value="Ald_Oxase/Xan_DH_a/b"/>
</dbReference>
<dbReference type="SUPFAM" id="SSF56003">
    <property type="entry name" value="Molybdenum cofactor-binding domain"/>
    <property type="match status" value="2"/>
</dbReference>
<reference evidence="3 4" key="1">
    <citation type="journal article" date="2015" name="Stand. Genomic Sci.">
        <title>Genomic Encyclopedia of Bacterial and Archaeal Type Strains, Phase III: the genomes of soil and plant-associated and newly described type strains.</title>
        <authorList>
            <person name="Whitman W.B."/>
            <person name="Woyke T."/>
            <person name="Klenk H.P."/>
            <person name="Zhou Y."/>
            <person name="Lilburn T.G."/>
            <person name="Beck B.J."/>
            <person name="De Vos P."/>
            <person name="Vandamme P."/>
            <person name="Eisen J.A."/>
            <person name="Garrity G."/>
            <person name="Hugenholtz P."/>
            <person name="Kyrpides N.C."/>
        </authorList>
    </citation>
    <scope>NUCLEOTIDE SEQUENCE [LARGE SCALE GENOMIC DNA]</scope>
    <source>
        <strain evidence="3 4">CGMCC 1.7748</strain>
    </source>
</reference>
<accession>A0A562KIV6</accession>
<evidence type="ECO:0000313" key="3">
    <source>
        <dbReference type="EMBL" id="TWH95310.1"/>
    </source>
</evidence>
<dbReference type="GO" id="GO:0016491">
    <property type="term" value="F:oxidoreductase activity"/>
    <property type="evidence" value="ECO:0007669"/>
    <property type="project" value="InterPro"/>
</dbReference>
<feature type="transmembrane region" description="Helical" evidence="1">
    <location>
        <begin position="20"/>
        <end position="38"/>
    </location>
</feature>
<keyword evidence="4" id="KW-1185">Reference proteome</keyword>
<proteinExistence type="predicted"/>
<name>A0A562KIV6_SPHWJ</name>
<dbReference type="Pfam" id="PF02738">
    <property type="entry name" value="MoCoBD_1"/>
    <property type="match status" value="1"/>
</dbReference>
<dbReference type="SMART" id="SM01008">
    <property type="entry name" value="Ald_Xan_dh_C"/>
    <property type="match status" value="1"/>
</dbReference>
<sequence>MGRAPLRQKGKGRQGIDRRALLVGGGAGAGLLLAWAVWPRSYKPNLNAAPGEFVFNAFLKIDRAGQVIVIVPQLEMGQGITTLLPQILADELGADWRTIAVQSAPESPLYANTLLAREWLASDWTRIGGEAGDWALDQYATRKALMLTGGGTSVPMFHDAYRDAGAAARILLCKAAAKRWNVPWESCDIQEGLISDGGQRTLRFGDVVEEAAAFDLPEILPLRQGMEGRLAGQDLPRLDTPSKLDGSHNFAADIRLPDMVFASIRQGPIGDARLESVNEGAARLESVNEGAARSVTGFLKLVRSERWVAAVGTNWWAANKALDLADPIFMLDGPPVSDERIDAALEDAFSGSHGRRLYTQGDLLPVFEGATILASEYRVDAGLHLALEPMCATARVTDAGAEVWTATQAPGLARTAIADALGIDRASVTLYPVHAGGSFGRKMDFEAAVQAALIARDMGRPVQLLWSRLEDVIHDRPSPPAHARMAAKLGRSGVIEGWLAKVAAPCAMSQTWARIANGALPHEAAAQSADKATRLAIAGMEIPYAVSNWAIDHYPSDVYLPLGFVRGNAHLHSTFFTESFMDELAHLAQMEAMSFRIQMLGGNPRLAHCLSTAAAMGGWQGGIAGSGQGIAAHRIGDAFGAVLVEAAITGGKLMVGRMVAAVDCGDQVNPDIARQQVESGLIYGLACAMGASVPYDKAMPGRAILGRMNLPRLSDIGEITVELIRSTAKPAGATEIAAPMVAPAVANALFTVTGQRFRSLPLLSQD</sequence>
<dbReference type="Gene3D" id="3.30.365.10">
    <property type="entry name" value="Aldehyde oxidase/xanthine dehydrogenase, molybdopterin binding domain"/>
    <property type="match status" value="4"/>
</dbReference>
<dbReference type="Gene3D" id="3.90.1170.50">
    <property type="entry name" value="Aldehyde oxidase/xanthine dehydrogenase, a/b hammerhead"/>
    <property type="match status" value="1"/>
</dbReference>
<dbReference type="RefSeq" id="WP_145072505.1">
    <property type="nucleotide sequence ID" value="NZ_JACIIY010000020.1"/>
</dbReference>
<evidence type="ECO:0000313" key="4">
    <source>
        <dbReference type="Proteomes" id="UP000316624"/>
    </source>
</evidence>
<comment type="caution">
    <text evidence="3">The sequence shown here is derived from an EMBL/GenBank/DDBJ whole genome shotgun (WGS) entry which is preliminary data.</text>
</comment>
<dbReference type="Proteomes" id="UP000316624">
    <property type="component" value="Unassembled WGS sequence"/>
</dbReference>
<dbReference type="InterPro" id="IPR052516">
    <property type="entry name" value="N-heterocyclic_Hydroxylase"/>
</dbReference>
<keyword evidence="1" id="KW-0812">Transmembrane</keyword>
<evidence type="ECO:0000259" key="2">
    <source>
        <dbReference type="SMART" id="SM01008"/>
    </source>
</evidence>
<protein>
    <submittedName>
        <fullName evidence="3">Isoquinoline 1-oxidoreductase beta subunit</fullName>
    </submittedName>
</protein>
<keyword evidence="1" id="KW-1133">Transmembrane helix</keyword>
<dbReference type="Pfam" id="PF20256">
    <property type="entry name" value="MoCoBD_2"/>
    <property type="match status" value="1"/>
</dbReference>
<dbReference type="InterPro" id="IPR008274">
    <property type="entry name" value="AldOxase/xan_DH_MoCoBD1"/>
</dbReference>
<dbReference type="PIRSF" id="PIRSF036389">
    <property type="entry name" value="IOR_B"/>
    <property type="match status" value="1"/>
</dbReference>
<dbReference type="InterPro" id="IPR046867">
    <property type="entry name" value="AldOxase/xan_DH_MoCoBD2"/>
</dbReference>